<evidence type="ECO:0000313" key="1">
    <source>
        <dbReference type="EMBL" id="GLS25277.1"/>
    </source>
</evidence>
<dbReference type="EMBL" id="BSPD01000028">
    <property type="protein sequence ID" value="GLS25277.1"/>
    <property type="molecule type" value="Genomic_DNA"/>
</dbReference>
<name>A0AA37T5N7_9GAMM</name>
<gene>
    <name evidence="1" type="ORF">GCM10007877_09910</name>
</gene>
<sequence length="127" mass="14855">MFMMMDKTLLELYTAPMKAMFKTQYYWIDAMTLGMLREMEEEVEHSLVEASAITKKMINNIEASDDLYLSPQERMMKAEDHIDLAREEIDKTLKSMLETLVMLPFTRGEARPARKRFPVTIEGQPIN</sequence>
<reference evidence="1 2" key="1">
    <citation type="journal article" date="2014" name="Int. J. Syst. Evol. Microbiol.">
        <title>Complete genome sequence of Corynebacterium casei LMG S-19264T (=DSM 44701T), isolated from a smear-ripened cheese.</title>
        <authorList>
            <consortium name="US DOE Joint Genome Institute (JGI-PGF)"/>
            <person name="Walter F."/>
            <person name="Albersmeier A."/>
            <person name="Kalinowski J."/>
            <person name="Ruckert C."/>
        </authorList>
    </citation>
    <scope>NUCLEOTIDE SEQUENCE [LARGE SCALE GENOMIC DNA]</scope>
    <source>
        <strain evidence="1 2">NBRC 110095</strain>
    </source>
</reference>
<dbReference type="AlphaFoldDB" id="A0AA37T5N7"/>
<evidence type="ECO:0000313" key="2">
    <source>
        <dbReference type="Proteomes" id="UP001156870"/>
    </source>
</evidence>
<organism evidence="1 2">
    <name type="scientific">Marinibactrum halimedae</name>
    <dbReference type="NCBI Taxonomy" id="1444977"/>
    <lineage>
        <taxon>Bacteria</taxon>
        <taxon>Pseudomonadati</taxon>
        <taxon>Pseudomonadota</taxon>
        <taxon>Gammaproteobacteria</taxon>
        <taxon>Cellvibrionales</taxon>
        <taxon>Cellvibrionaceae</taxon>
        <taxon>Marinibactrum</taxon>
    </lineage>
</organism>
<proteinExistence type="predicted"/>
<protein>
    <submittedName>
        <fullName evidence="1">Uncharacterized protein</fullName>
    </submittedName>
</protein>
<dbReference type="RefSeq" id="WP_232595783.1">
    <property type="nucleotide sequence ID" value="NZ_BSPD01000028.1"/>
</dbReference>
<keyword evidence="2" id="KW-1185">Reference proteome</keyword>
<accession>A0AA37T5N7</accession>
<dbReference type="Proteomes" id="UP001156870">
    <property type="component" value="Unassembled WGS sequence"/>
</dbReference>
<comment type="caution">
    <text evidence="1">The sequence shown here is derived from an EMBL/GenBank/DDBJ whole genome shotgun (WGS) entry which is preliminary data.</text>
</comment>